<dbReference type="Proteomes" id="UP001489004">
    <property type="component" value="Unassembled WGS sequence"/>
</dbReference>
<dbReference type="InterPro" id="IPR001611">
    <property type="entry name" value="Leu-rich_rpt"/>
</dbReference>
<comment type="function">
    <text evidence="8">Lipolytic acyl hydrolase (LAH).</text>
</comment>
<protein>
    <recommendedName>
        <fullName evidence="8">Patatin</fullName>
        <ecNumber evidence="8">3.1.1.-</ecNumber>
    </recommendedName>
</protein>
<evidence type="ECO:0000256" key="6">
    <source>
        <dbReference type="ARBA" id="ARBA00023098"/>
    </source>
</evidence>
<dbReference type="SMART" id="SM00369">
    <property type="entry name" value="LRR_TYP"/>
    <property type="match status" value="4"/>
</dbReference>
<dbReference type="InterPro" id="IPR011989">
    <property type="entry name" value="ARM-like"/>
</dbReference>
<feature type="domain" description="PNPLA" evidence="10">
    <location>
        <begin position="550"/>
        <end position="775"/>
    </location>
</feature>
<dbReference type="SUPFAM" id="SSF48371">
    <property type="entry name" value="ARM repeat"/>
    <property type="match status" value="1"/>
</dbReference>
<keyword evidence="4 7" id="KW-0378">Hydrolase</keyword>
<dbReference type="InterPro" id="IPR032675">
    <property type="entry name" value="LRR_dom_sf"/>
</dbReference>
<evidence type="ECO:0000256" key="4">
    <source>
        <dbReference type="ARBA" id="ARBA00022801"/>
    </source>
</evidence>
<sequence length="1188" mass="128711">MSVFGRRILGGQPDAFRLVLGYQVGSIEASNGQPLVEDDASQEVQPGTDETTASHYQTAMVDWTADEADAAVVSKLKSATVEPILLEERVQLKLTTTDGPGGVMRASAPLNDVEVTLKVQKLVPKLRRLDLARVSTSGSVSPALMASLMQACKLEGVTRLTCAEGFVSIWEHHIISRLTSLQTLNLGYCGLVTLPGAIGKLTALKDLRVHSNKLTALPHELGLLTSLQRLVADTNLLTSIPVELRFCSQLREVSLEANKITTPVVDLRSLSHLRSLQLHGNPLEFLPELQPCKALRHLSLANVRMSADVSYTTWEVEVVAASYVSRASKLSALFALIFRRSSAQHPLLAGALGRIAEDPLNCEAISREVGAIQQLILMALSEDEVVVEQACKAIGLLGRHNSLTSAEIVQSDVLSAMLSLITSPKIKSQLAGFQVVASLALTSDAAAKKLCSLQLQASLMELIRSGADDVKAAALETLGNLAFCLANRAIFLMTPGLRPLLSRLAQSHPGEFKQRVRITATRALAILGENEEVRRAVAQPPIRGRGIRILAMDGGGMKGIATLRLLRQLEERSGRAIHEMFDLICGTSTGGILAVALAIKRFSLAECEEIYRTLGQKVFSQPNPKAQEADSWRDSLYRAYKTGQQSMRVAVYGCKHDAAMFEELLKQFCRFGEEGCIGDTMIDTACLQVPKCFVVSTLASMTPAGPFIFRNFEHPPSSAQLARQIRGGMGSSRHLVWQAVRASSAAPYYLDDFVCGSDRFQDGAATANNPAGLALREARLLWPDAPIDCLVSLGSGSVPVRPREKSMSAYLDTGSVLIESACSVERVDMLLSTLLPLVPNLKYFRFNCEDARCGIELDSIDPAQWALIEAATDDYIERVDAQFDAVAAVLCEDITVERPLDIAHESLGMRRGMIVIEGPRTTDQASCSHVEEVGRLVARLPQCLHTASLASSSADADPAQVIAKCVQDNAAHVGVLHLALHGNEAGLVVRWRQQLQAVTDPGASARAMLIDAGQDPATTPFADFALHQRGYQRGDTFTSFLSSQTHLVGRHMRSAYLFQRVSPEALLAAEQVAQQMDVWQRLTVICTSVMGLSLVHAFLSGGAKAVVCRDKQAAGPDAVKARRFFQRFYAELFAGRAILRALAFAGEEVPELRHAYCCCYLQAGQVLVAEQTSMEPPPTDDPDALADV</sequence>
<evidence type="ECO:0000256" key="9">
    <source>
        <dbReference type="SAM" id="MobiDB-lite"/>
    </source>
</evidence>
<dbReference type="PROSITE" id="PS51635">
    <property type="entry name" value="PNPLA"/>
    <property type="match status" value="1"/>
</dbReference>
<dbReference type="Pfam" id="PF01734">
    <property type="entry name" value="Patatin"/>
    <property type="match status" value="1"/>
</dbReference>
<dbReference type="InterPro" id="IPR045217">
    <property type="entry name" value="PNPLA8-like"/>
</dbReference>
<dbReference type="InterPro" id="IPR003591">
    <property type="entry name" value="Leu-rich_rpt_typical-subtyp"/>
</dbReference>
<dbReference type="InterPro" id="IPR016024">
    <property type="entry name" value="ARM-type_fold"/>
</dbReference>
<evidence type="ECO:0000256" key="8">
    <source>
        <dbReference type="RuleBase" id="RU361262"/>
    </source>
</evidence>
<dbReference type="GO" id="GO:0016042">
    <property type="term" value="P:lipid catabolic process"/>
    <property type="evidence" value="ECO:0007669"/>
    <property type="project" value="UniProtKB-UniRule"/>
</dbReference>
<comment type="domain">
    <text evidence="8">The nitrogen atoms of the two glycine residues in the GGXR motif define the oxyanion hole, and stabilize the oxyanion that forms during the nucleophilic attack by the catalytic serine during substrate cleavage.</text>
</comment>
<feature type="short sequence motif" description="GXGXXG" evidence="7">
    <location>
        <begin position="554"/>
        <end position="559"/>
    </location>
</feature>
<dbReference type="GO" id="GO:0004620">
    <property type="term" value="F:phospholipase activity"/>
    <property type="evidence" value="ECO:0007669"/>
    <property type="project" value="InterPro"/>
</dbReference>
<evidence type="ECO:0000256" key="7">
    <source>
        <dbReference type="PROSITE-ProRule" id="PRU01161"/>
    </source>
</evidence>
<feature type="short sequence motif" description="GXSXG" evidence="7">
    <location>
        <begin position="586"/>
        <end position="590"/>
    </location>
</feature>
<name>A0AAW1QF15_9CHLO</name>
<dbReference type="EMBL" id="JALJOR010000003">
    <property type="protein sequence ID" value="KAK9820032.1"/>
    <property type="molecule type" value="Genomic_DNA"/>
</dbReference>
<evidence type="ECO:0000256" key="1">
    <source>
        <dbReference type="ARBA" id="ARBA00004430"/>
    </source>
</evidence>
<dbReference type="PANTHER" id="PTHR24185:SF1">
    <property type="entry name" value="CALCIUM-INDEPENDENT PHOSPHOLIPASE A2-GAMMA"/>
    <property type="match status" value="1"/>
</dbReference>
<feature type="active site" description="Nucleophile" evidence="7">
    <location>
        <position position="588"/>
    </location>
</feature>
<evidence type="ECO:0000313" key="11">
    <source>
        <dbReference type="EMBL" id="KAK9820032.1"/>
    </source>
</evidence>
<organism evidence="11 12">
    <name type="scientific">[Myrmecia] bisecta</name>
    <dbReference type="NCBI Taxonomy" id="41462"/>
    <lineage>
        <taxon>Eukaryota</taxon>
        <taxon>Viridiplantae</taxon>
        <taxon>Chlorophyta</taxon>
        <taxon>core chlorophytes</taxon>
        <taxon>Trebouxiophyceae</taxon>
        <taxon>Trebouxiales</taxon>
        <taxon>Trebouxiaceae</taxon>
        <taxon>Myrmecia</taxon>
    </lineage>
</organism>
<dbReference type="EC" id="3.1.1.-" evidence="8"/>
<keyword evidence="6 7" id="KW-0443">Lipid metabolism</keyword>
<dbReference type="SUPFAM" id="SSF52151">
    <property type="entry name" value="FabD/lysophospholipase-like"/>
    <property type="match status" value="1"/>
</dbReference>
<dbReference type="AlphaFoldDB" id="A0AAW1QF15"/>
<dbReference type="Gene3D" id="3.80.10.10">
    <property type="entry name" value="Ribonuclease Inhibitor"/>
    <property type="match status" value="1"/>
</dbReference>
<evidence type="ECO:0000256" key="5">
    <source>
        <dbReference type="ARBA" id="ARBA00022963"/>
    </source>
</evidence>
<feature type="active site" description="Proton acceptor" evidence="7">
    <location>
        <position position="762"/>
    </location>
</feature>
<evidence type="ECO:0000313" key="12">
    <source>
        <dbReference type="Proteomes" id="UP001489004"/>
    </source>
</evidence>
<dbReference type="PROSITE" id="PS51450">
    <property type="entry name" value="LRR"/>
    <property type="match status" value="1"/>
</dbReference>
<dbReference type="GO" id="GO:0005930">
    <property type="term" value="C:axoneme"/>
    <property type="evidence" value="ECO:0007669"/>
    <property type="project" value="UniProtKB-SubCell"/>
</dbReference>
<evidence type="ECO:0000259" key="10">
    <source>
        <dbReference type="PROSITE" id="PS51635"/>
    </source>
</evidence>
<dbReference type="GO" id="GO:0006631">
    <property type="term" value="P:fatty acid metabolic process"/>
    <property type="evidence" value="ECO:0007669"/>
    <property type="project" value="TreeGrafter"/>
</dbReference>
<reference evidence="11 12" key="1">
    <citation type="journal article" date="2024" name="Nat. Commun.">
        <title>Phylogenomics reveals the evolutionary origins of lichenization in chlorophyte algae.</title>
        <authorList>
            <person name="Puginier C."/>
            <person name="Libourel C."/>
            <person name="Otte J."/>
            <person name="Skaloud P."/>
            <person name="Haon M."/>
            <person name="Grisel S."/>
            <person name="Petersen M."/>
            <person name="Berrin J.G."/>
            <person name="Delaux P.M."/>
            <person name="Dal Grande F."/>
            <person name="Keller J."/>
        </authorList>
    </citation>
    <scope>NUCLEOTIDE SEQUENCE [LARGE SCALE GENOMIC DNA]</scope>
    <source>
        <strain evidence="11 12">SAG 2043</strain>
    </source>
</reference>
<dbReference type="PANTHER" id="PTHR24185">
    <property type="entry name" value="CALCIUM-INDEPENDENT PHOSPHOLIPASE A2-GAMMA"/>
    <property type="match status" value="1"/>
</dbReference>
<keyword evidence="3" id="KW-0677">Repeat</keyword>
<accession>A0AAW1QF15</accession>
<dbReference type="CDD" id="cd07211">
    <property type="entry name" value="Pat_PNPLA8"/>
    <property type="match status" value="1"/>
</dbReference>
<evidence type="ECO:0000256" key="3">
    <source>
        <dbReference type="ARBA" id="ARBA00022737"/>
    </source>
</evidence>
<keyword evidence="12" id="KW-1185">Reference proteome</keyword>
<dbReference type="Gene3D" id="1.25.10.10">
    <property type="entry name" value="Leucine-rich Repeat Variant"/>
    <property type="match status" value="1"/>
</dbReference>
<evidence type="ECO:0000256" key="2">
    <source>
        <dbReference type="ARBA" id="ARBA00022614"/>
    </source>
</evidence>
<dbReference type="GO" id="GO:0016020">
    <property type="term" value="C:membrane"/>
    <property type="evidence" value="ECO:0007669"/>
    <property type="project" value="TreeGrafter"/>
</dbReference>
<dbReference type="InterPro" id="IPR016035">
    <property type="entry name" value="Acyl_Trfase/lysoPLipase"/>
</dbReference>
<comment type="similarity">
    <text evidence="8">Belongs to the patatin family.</text>
</comment>
<proteinExistence type="inferred from homology"/>
<keyword evidence="2" id="KW-0433">Leucine-rich repeat</keyword>
<comment type="caution">
    <text evidence="11">The sequence shown here is derived from an EMBL/GenBank/DDBJ whole genome shotgun (WGS) entry which is preliminary data.</text>
</comment>
<comment type="subcellular location">
    <subcellularLocation>
        <location evidence="1">Cytoplasm</location>
        <location evidence="1">Cytoskeleton</location>
        <location evidence="1">Cilium axoneme</location>
    </subcellularLocation>
</comment>
<dbReference type="SUPFAM" id="SSF52058">
    <property type="entry name" value="L domain-like"/>
    <property type="match status" value="1"/>
</dbReference>
<dbReference type="InterPro" id="IPR002641">
    <property type="entry name" value="PNPLA_dom"/>
</dbReference>
<feature type="region of interest" description="Disordered" evidence="9">
    <location>
        <begin position="31"/>
        <end position="53"/>
    </location>
</feature>
<keyword evidence="5 7" id="KW-0442">Lipid degradation</keyword>
<gene>
    <name evidence="11" type="ORF">WJX72_005289</name>
</gene>
<feature type="compositionally biased region" description="Polar residues" evidence="9">
    <location>
        <begin position="42"/>
        <end position="53"/>
    </location>
</feature>
<dbReference type="Gene3D" id="3.40.1090.10">
    <property type="entry name" value="Cytosolic phospholipase A2 catalytic domain"/>
    <property type="match status" value="1"/>
</dbReference>
<feature type="short sequence motif" description="DGA/G" evidence="7">
    <location>
        <begin position="762"/>
        <end position="764"/>
    </location>
</feature>